<reference evidence="2 3" key="1">
    <citation type="submission" date="2014-08" db="EMBL/GenBank/DDBJ databases">
        <authorList>
            <person name="Moulin Lionel"/>
        </authorList>
    </citation>
    <scope>NUCLEOTIDE SEQUENCE [LARGE SCALE GENOMIC DNA]</scope>
</reference>
<name>A0A090GER2_MESPL</name>
<dbReference type="EMBL" id="CCNE01000023">
    <property type="protein sequence ID" value="CDX59272.1"/>
    <property type="molecule type" value="Genomic_DNA"/>
</dbReference>
<feature type="signal peptide" evidence="1">
    <location>
        <begin position="1"/>
        <end position="20"/>
    </location>
</feature>
<keyword evidence="1" id="KW-0732">Signal</keyword>
<accession>A0A090GER2</accession>
<evidence type="ECO:0000256" key="1">
    <source>
        <dbReference type="SAM" id="SignalP"/>
    </source>
</evidence>
<gene>
    <name evidence="2" type="ORF">MPL3365_30548</name>
</gene>
<organism evidence="2 3">
    <name type="scientific">Mesorhizobium plurifarium</name>
    <dbReference type="NCBI Taxonomy" id="69974"/>
    <lineage>
        <taxon>Bacteria</taxon>
        <taxon>Pseudomonadati</taxon>
        <taxon>Pseudomonadota</taxon>
        <taxon>Alphaproteobacteria</taxon>
        <taxon>Hyphomicrobiales</taxon>
        <taxon>Phyllobacteriaceae</taxon>
        <taxon>Mesorhizobium</taxon>
    </lineage>
</organism>
<sequence length="135" mass="14612">MRQVIAALSLTAIAGQSALAADCPASVTSLELAKKHYKLHYVTLNMRDSATSDQAVVDAFYFGDASCEYRFMAPQDVTFTKAEISEAALNRQGFKKLAKKLGHQAGVSPAVMTNSPTFQCFDNQSKVCKEAAARQ</sequence>
<proteinExistence type="predicted"/>
<dbReference type="AlphaFoldDB" id="A0A090GER2"/>
<evidence type="ECO:0000313" key="2">
    <source>
        <dbReference type="EMBL" id="CDX59272.1"/>
    </source>
</evidence>
<evidence type="ECO:0000313" key="3">
    <source>
        <dbReference type="Proteomes" id="UP000046122"/>
    </source>
</evidence>
<protein>
    <submittedName>
        <fullName evidence="2">Uncharacterized protein</fullName>
    </submittedName>
</protein>
<dbReference type="Proteomes" id="UP000046122">
    <property type="component" value="Unassembled WGS sequence"/>
</dbReference>
<feature type="chain" id="PRO_5001856720" evidence="1">
    <location>
        <begin position="21"/>
        <end position="135"/>
    </location>
</feature>